<dbReference type="SMART" id="SM00241">
    <property type="entry name" value="ZP"/>
    <property type="match status" value="1"/>
</dbReference>
<dbReference type="Pfam" id="PF23344">
    <property type="entry name" value="ZP-N"/>
    <property type="match status" value="1"/>
</dbReference>
<dbReference type="Pfam" id="PF00100">
    <property type="entry name" value="Zona_pellucida"/>
    <property type="match status" value="1"/>
</dbReference>
<feature type="compositionally biased region" description="Basic and acidic residues" evidence="2">
    <location>
        <begin position="644"/>
        <end position="659"/>
    </location>
</feature>
<accession>A0A9D3MXY0</accession>
<feature type="transmembrane region" description="Helical" evidence="3">
    <location>
        <begin position="29"/>
        <end position="48"/>
    </location>
</feature>
<evidence type="ECO:0000256" key="2">
    <source>
        <dbReference type="SAM" id="MobiDB-lite"/>
    </source>
</evidence>
<dbReference type="InterPro" id="IPR055356">
    <property type="entry name" value="ZP-N"/>
</dbReference>
<reference evidence="5" key="1">
    <citation type="submission" date="2021-01" db="EMBL/GenBank/DDBJ databases">
        <title>A chromosome-scale assembly of European eel, Anguilla anguilla.</title>
        <authorList>
            <person name="Henkel C."/>
            <person name="Jong-Raadsen S.A."/>
            <person name="Dufour S."/>
            <person name="Weltzien F.-A."/>
            <person name="Palstra A.P."/>
            <person name="Pelster B."/>
            <person name="Spaink H.P."/>
            <person name="Van Den Thillart G.E."/>
            <person name="Jansen H."/>
            <person name="Zahm M."/>
            <person name="Klopp C."/>
            <person name="Cedric C."/>
            <person name="Louis A."/>
            <person name="Berthelot C."/>
            <person name="Parey E."/>
            <person name="Roest Crollius H."/>
            <person name="Montfort J."/>
            <person name="Robinson-Rechavi M."/>
            <person name="Bucao C."/>
            <person name="Bouchez O."/>
            <person name="Gislard M."/>
            <person name="Lluch J."/>
            <person name="Milhes M."/>
            <person name="Lampietro C."/>
            <person name="Lopez Roques C."/>
            <person name="Donnadieu C."/>
            <person name="Braasch I."/>
            <person name="Desvignes T."/>
            <person name="Postlethwait J."/>
            <person name="Bobe J."/>
            <person name="Guiguen Y."/>
            <person name="Dirks R."/>
        </authorList>
    </citation>
    <scope>NUCLEOTIDE SEQUENCE</scope>
    <source>
        <strain evidence="5">Tag_6206</strain>
        <tissue evidence="5">Liver</tissue>
    </source>
</reference>
<dbReference type="GO" id="GO:0032190">
    <property type="term" value="F:acrosin binding"/>
    <property type="evidence" value="ECO:0007669"/>
    <property type="project" value="TreeGrafter"/>
</dbReference>
<dbReference type="InterPro" id="IPR042235">
    <property type="entry name" value="ZP-C_dom"/>
</dbReference>
<proteinExistence type="predicted"/>
<dbReference type="PANTHER" id="PTHR11576:SF18">
    <property type="entry name" value="ZONA PELLUCIDA PROTEIN C"/>
    <property type="match status" value="1"/>
</dbReference>
<name>A0A9D3MXY0_ANGAN</name>
<dbReference type="Gene3D" id="2.60.40.3210">
    <property type="entry name" value="Zona pellucida, ZP-N domain"/>
    <property type="match status" value="1"/>
</dbReference>
<dbReference type="EMBL" id="JAFIRN010000001">
    <property type="protein sequence ID" value="KAG5855846.1"/>
    <property type="molecule type" value="Genomic_DNA"/>
</dbReference>
<dbReference type="GO" id="GO:0035803">
    <property type="term" value="P:egg coat formation"/>
    <property type="evidence" value="ECO:0007669"/>
    <property type="project" value="TreeGrafter"/>
</dbReference>
<dbReference type="AlphaFoldDB" id="A0A9D3MXY0"/>
<evidence type="ECO:0000259" key="4">
    <source>
        <dbReference type="PROSITE" id="PS51034"/>
    </source>
</evidence>
<gene>
    <name evidence="5" type="ORF">ANANG_G00000940</name>
</gene>
<dbReference type="GO" id="GO:0007339">
    <property type="term" value="P:binding of sperm to zona pellucida"/>
    <property type="evidence" value="ECO:0007669"/>
    <property type="project" value="TreeGrafter"/>
</dbReference>
<keyword evidence="3" id="KW-0472">Membrane</keyword>
<keyword evidence="3" id="KW-1133">Transmembrane helix</keyword>
<dbReference type="GO" id="GO:2000344">
    <property type="term" value="P:positive regulation of acrosome reaction"/>
    <property type="evidence" value="ECO:0007669"/>
    <property type="project" value="TreeGrafter"/>
</dbReference>
<dbReference type="FunFam" id="2.60.40.4100:FF:000002">
    <property type="entry name" value="Zona pellucida sperm-binding protein 3"/>
    <property type="match status" value="1"/>
</dbReference>
<dbReference type="Proteomes" id="UP001044222">
    <property type="component" value="Unassembled WGS sequence"/>
</dbReference>
<dbReference type="Gene3D" id="2.60.40.4100">
    <property type="entry name" value="Zona pellucida, ZP-C domain"/>
    <property type="match status" value="1"/>
</dbReference>
<evidence type="ECO:0000256" key="1">
    <source>
        <dbReference type="ARBA" id="ARBA00023157"/>
    </source>
</evidence>
<sequence length="753" mass="81539">MDEARSINSINTTETNGARCQSRYCDGRNVLILLTAPDCWSFFMFGIISAAEMWRLSLCFWLFVGGISSAISVRNADGSLADHSPEPGGVAQNAWYPGVSLLGAVDGHSSNRLTSGSGAAGGKRESADLELEIWCIGDQLTLGVGMKLNGAELNPEALTLGDGCKGNGLSARYLWFTYDLSQCATRESVLNGDVVYINVIQYTPGPGPINPSLKWVEAFSLPVHCTLNRHQGIASPVLMSHPVLMSLPVSTPSPDPGFSLRAVNRSWTGAMETNVYRRGQAVHLQAAVGRLEEEQQLYVQSCHATASPDPWSRPRVRLIVKKGCVAYVVSKRGHARFVLSERSDVVNIKFAAFHFGPPEIYIHCELAVLEQEMTSASKFCNYNQKQQRWEELSGDLAVCSCCRTECNDAAPSSAPPGPQALVSIGPLIVVNGTAAGNAEPELSAPPWSEPPVAVETTPFPPVSVPTEFPEESRPGYPDVPPQGWAELIAADGVAYLDGMPVQEGVWGQPQGAPQGWLAAGSGSSSVTWLYPPVVADGGVLIVRHVPEEPGMDVVVGHVPVEPVGWQNEAFGKGEDSLVSLQNDDSDIIRQYHRDDPSALEAWRRDSSGLLLSPPVSDPVLDESRRKRWGGGLGALVQNQQQPEPADRKGDPNRHGDKDPLGGVGVEDEGLLVQRTEVVMHKGRGQTDAAVLSTFRSSLALTRTKGAVQKLRYEEEEEGMAEEARAMKRRVLLEEDNVQPSSLRAVLRRMYKVE</sequence>
<dbReference type="PANTHER" id="PTHR11576">
    <property type="entry name" value="ZONA PELLUCIDA SPERM-BINDING PROTEIN 3"/>
    <property type="match status" value="1"/>
</dbReference>
<dbReference type="PROSITE" id="PS51034">
    <property type="entry name" value="ZP_2"/>
    <property type="match status" value="1"/>
</dbReference>
<dbReference type="InterPro" id="IPR001507">
    <property type="entry name" value="ZP_dom"/>
</dbReference>
<keyword evidence="6" id="KW-1185">Reference proteome</keyword>
<evidence type="ECO:0000256" key="3">
    <source>
        <dbReference type="SAM" id="Phobius"/>
    </source>
</evidence>
<comment type="caution">
    <text evidence="5">The sequence shown here is derived from an EMBL/GenBank/DDBJ whole genome shotgun (WGS) entry which is preliminary data.</text>
</comment>
<dbReference type="GO" id="GO:0031012">
    <property type="term" value="C:extracellular matrix"/>
    <property type="evidence" value="ECO:0007669"/>
    <property type="project" value="TreeGrafter"/>
</dbReference>
<protein>
    <recommendedName>
        <fullName evidence="4">ZP domain-containing protein</fullName>
    </recommendedName>
</protein>
<evidence type="ECO:0000313" key="6">
    <source>
        <dbReference type="Proteomes" id="UP001044222"/>
    </source>
</evidence>
<keyword evidence="3" id="KW-0812">Transmembrane</keyword>
<keyword evidence="1" id="KW-1015">Disulfide bond</keyword>
<feature type="domain" description="ZP" evidence="4">
    <location>
        <begin position="134"/>
        <end position="387"/>
    </location>
</feature>
<feature type="region of interest" description="Disordered" evidence="2">
    <location>
        <begin position="630"/>
        <end position="664"/>
    </location>
</feature>
<dbReference type="InterPro" id="IPR055355">
    <property type="entry name" value="ZP-C"/>
</dbReference>
<evidence type="ECO:0000313" key="5">
    <source>
        <dbReference type="EMBL" id="KAG5855846.1"/>
    </source>
</evidence>
<organism evidence="5 6">
    <name type="scientific">Anguilla anguilla</name>
    <name type="common">European freshwater eel</name>
    <name type="synonym">Muraena anguilla</name>
    <dbReference type="NCBI Taxonomy" id="7936"/>
    <lineage>
        <taxon>Eukaryota</taxon>
        <taxon>Metazoa</taxon>
        <taxon>Chordata</taxon>
        <taxon>Craniata</taxon>
        <taxon>Vertebrata</taxon>
        <taxon>Euteleostomi</taxon>
        <taxon>Actinopterygii</taxon>
        <taxon>Neopterygii</taxon>
        <taxon>Teleostei</taxon>
        <taxon>Anguilliformes</taxon>
        <taxon>Anguillidae</taxon>
        <taxon>Anguilla</taxon>
    </lineage>
</organism>